<name>A0ABX7YMZ1_9STRE</name>
<keyword evidence="2" id="KW-1185">Reference proteome</keyword>
<gene>
    <name evidence="1" type="ORF">INT76_01510</name>
</gene>
<protein>
    <submittedName>
        <fullName evidence="1">Uncharacterized protein</fullName>
    </submittedName>
</protein>
<organism evidence="1 2">
    <name type="scientific">Streptococcus oriscaviae</name>
    <dbReference type="NCBI Taxonomy" id="2781599"/>
    <lineage>
        <taxon>Bacteria</taxon>
        <taxon>Bacillati</taxon>
        <taxon>Bacillota</taxon>
        <taxon>Bacilli</taxon>
        <taxon>Lactobacillales</taxon>
        <taxon>Streptococcaceae</taxon>
        <taxon>Streptococcus</taxon>
    </lineage>
</organism>
<reference evidence="1 2" key="1">
    <citation type="submission" date="2021-04" db="EMBL/GenBank/DDBJ databases">
        <title>Complete genome sequence of a novel Streptococcus species.</title>
        <authorList>
            <person name="Teng J.L.L."/>
        </authorList>
    </citation>
    <scope>NUCLEOTIDE SEQUENCE [LARGE SCALE GENOMIC DNA]</scope>
    <source>
        <strain evidence="1 2">HKU75</strain>
    </source>
</reference>
<dbReference type="EMBL" id="CP073084">
    <property type="protein sequence ID" value="QUE54594.1"/>
    <property type="molecule type" value="Genomic_DNA"/>
</dbReference>
<dbReference type="Proteomes" id="UP000677616">
    <property type="component" value="Chromosome"/>
</dbReference>
<evidence type="ECO:0000313" key="2">
    <source>
        <dbReference type="Proteomes" id="UP000677616"/>
    </source>
</evidence>
<proteinExistence type="predicted"/>
<dbReference type="RefSeq" id="WP_212571423.1">
    <property type="nucleotide sequence ID" value="NZ_CP073084.1"/>
</dbReference>
<accession>A0ABX7YMZ1</accession>
<evidence type="ECO:0000313" key="1">
    <source>
        <dbReference type="EMBL" id="QUE54594.1"/>
    </source>
</evidence>
<sequence length="122" mass="13970">MKYKITISACILIVISLGIFSQLKSSVNLPDAEQVVIYQEETVVKELSGEEAQLFLMQLETVKPYFFKNASVEDYPQEAEIVYKMVVGEEVFYIYDKNGSVHLMKPYDYTVELPSSLDIILE</sequence>